<gene>
    <name evidence="1" type="ORF">MW7_009210</name>
</gene>
<proteinExistence type="predicted"/>
<comment type="caution">
    <text evidence="1">The sequence shown here is derived from an EMBL/GenBank/DDBJ whole genome shotgun (WGS) entry which is preliminary data.</text>
</comment>
<protein>
    <submittedName>
        <fullName evidence="1">Disulfide bond formation protein B</fullName>
    </submittedName>
</protein>
<keyword evidence="2" id="KW-1185">Reference proteome</keyword>
<evidence type="ECO:0000313" key="2">
    <source>
        <dbReference type="Proteomes" id="UP000004277"/>
    </source>
</evidence>
<dbReference type="Proteomes" id="UP000004277">
    <property type="component" value="Unassembled WGS sequence"/>
</dbReference>
<dbReference type="EMBL" id="AKCV02000015">
    <property type="protein sequence ID" value="TMS58867.1"/>
    <property type="molecule type" value="Genomic_DNA"/>
</dbReference>
<name>A0ACD3SRS6_9BURK</name>
<evidence type="ECO:0000313" key="1">
    <source>
        <dbReference type="EMBL" id="TMS58867.1"/>
    </source>
</evidence>
<accession>A0ACD3SRS6</accession>
<reference evidence="1" key="1">
    <citation type="submission" date="2019-05" db="EMBL/GenBank/DDBJ databases">
        <title>Revised genome assembly of Burkholderiaceae (previously Ralstonia) sp. PBA.</title>
        <authorList>
            <person name="Gan H.M."/>
        </authorList>
    </citation>
    <scope>NUCLEOTIDE SEQUENCE</scope>
    <source>
        <strain evidence="1">PBA</strain>
    </source>
</reference>
<organism evidence="1 2">
    <name type="scientific">Imbroritus primus</name>
    <dbReference type="NCBI Taxonomy" id="3058603"/>
    <lineage>
        <taxon>Bacteria</taxon>
        <taxon>Pseudomonadati</taxon>
        <taxon>Pseudomonadota</taxon>
        <taxon>Betaproteobacteria</taxon>
        <taxon>Burkholderiales</taxon>
        <taxon>Burkholderiaceae</taxon>
        <taxon>Imbroritus</taxon>
    </lineage>
</organism>
<sequence length="157" mass="17263">MPSRPFFLLIAIASFGLLGYALYLQHVEMLKPCPLCILQRYAFLGIGLFALLASLGRATRGLWHGLAMLSGIGGIAVAGYHVWTLLHPTESCGIDPMQNWINALPSARVLPEVFRSSGLCSLPLPPIFGISIPVWSLIWLIVLTLLLIGAMVRRERR</sequence>